<evidence type="ECO:0000313" key="2">
    <source>
        <dbReference type="EMBL" id="OCF49964.1"/>
    </source>
</evidence>
<dbReference type="RefSeq" id="XP_019011183.1">
    <property type="nucleotide sequence ID" value="XM_019156225.1"/>
</dbReference>
<dbReference type="AlphaFoldDB" id="A0A1B9I369"/>
<proteinExistence type="predicted"/>
<dbReference type="OrthoDB" id="2560288at2759"/>
<sequence>MGKQHDDTNVSSYKAQNDQHETSSSHVPAEVKGRDATSQASHSGDVASHQHDLKKAQNALHEGLKSKDDIENRVESGAQNANT</sequence>
<reference evidence="2" key="3">
    <citation type="submission" date="2016-07" db="EMBL/GenBank/DDBJ databases">
        <title>Evolution of pathogenesis and genome organization in the Tremellales.</title>
        <authorList>
            <person name="Cuomo C."/>
            <person name="Litvintseva A."/>
            <person name="Heitman J."/>
            <person name="Chen Y."/>
            <person name="Sun S."/>
            <person name="Springer D."/>
            <person name="Dromer F."/>
            <person name="Young S."/>
            <person name="Zeng Q."/>
            <person name="Chapman S."/>
            <person name="Gujja S."/>
            <person name="Saif S."/>
            <person name="Birren B."/>
        </authorList>
    </citation>
    <scope>NUCLEOTIDE SEQUENCE</scope>
    <source>
        <strain evidence="2">CBS 10737</strain>
    </source>
</reference>
<dbReference type="KEGG" id="kpin:30172864"/>
<organism evidence="2">
    <name type="scientific">Kwoniella pini CBS 10737</name>
    <dbReference type="NCBI Taxonomy" id="1296096"/>
    <lineage>
        <taxon>Eukaryota</taxon>
        <taxon>Fungi</taxon>
        <taxon>Dikarya</taxon>
        <taxon>Basidiomycota</taxon>
        <taxon>Agaricomycotina</taxon>
        <taxon>Tremellomycetes</taxon>
        <taxon>Tremellales</taxon>
        <taxon>Cryptococcaceae</taxon>
        <taxon>Kwoniella</taxon>
    </lineage>
</organism>
<keyword evidence="4" id="KW-1185">Reference proteome</keyword>
<dbReference type="EMBL" id="CP144523">
    <property type="protein sequence ID" value="WWC69988.1"/>
    <property type="molecule type" value="Genomic_DNA"/>
</dbReference>
<name>A0A1B9I369_9TREE</name>
<dbReference type="STRING" id="1296096.A0A1B9I369"/>
<feature type="compositionally biased region" description="Basic and acidic residues" evidence="1">
    <location>
        <begin position="62"/>
        <end position="74"/>
    </location>
</feature>
<protein>
    <submittedName>
        <fullName evidence="2">Uncharacterized protein</fullName>
    </submittedName>
</protein>
<reference evidence="3" key="2">
    <citation type="submission" date="2013-07" db="EMBL/GenBank/DDBJ databases">
        <authorList>
            <consortium name="The Broad Institute Genome Sequencing Platform"/>
            <person name="Cuomo C."/>
            <person name="Litvintseva A."/>
            <person name="Chen Y."/>
            <person name="Heitman J."/>
            <person name="Sun S."/>
            <person name="Springer D."/>
            <person name="Dromer F."/>
            <person name="Young S.K."/>
            <person name="Zeng Q."/>
            <person name="Gargeya S."/>
            <person name="Fitzgerald M."/>
            <person name="Abouelleil A."/>
            <person name="Alvarado L."/>
            <person name="Berlin A.M."/>
            <person name="Chapman S.B."/>
            <person name="Dewar J."/>
            <person name="Goldberg J."/>
            <person name="Griggs A."/>
            <person name="Gujja S."/>
            <person name="Hansen M."/>
            <person name="Howarth C."/>
            <person name="Imamovic A."/>
            <person name="Larimer J."/>
            <person name="McCowan C."/>
            <person name="Murphy C."/>
            <person name="Pearson M."/>
            <person name="Priest M."/>
            <person name="Roberts A."/>
            <person name="Saif S."/>
            <person name="Shea T."/>
            <person name="Sykes S."/>
            <person name="Wortman J."/>
            <person name="Nusbaum C."/>
            <person name="Birren B."/>
        </authorList>
    </citation>
    <scope>NUCLEOTIDE SEQUENCE</scope>
    <source>
        <strain evidence="3">CBS 10737</strain>
    </source>
</reference>
<evidence type="ECO:0000256" key="1">
    <source>
        <dbReference type="SAM" id="MobiDB-lite"/>
    </source>
</evidence>
<feature type="compositionally biased region" description="Basic and acidic residues" evidence="1">
    <location>
        <begin position="17"/>
        <end position="35"/>
    </location>
</feature>
<dbReference type="EMBL" id="KI894011">
    <property type="protein sequence ID" value="OCF49964.1"/>
    <property type="molecule type" value="Genomic_DNA"/>
</dbReference>
<feature type="region of interest" description="Disordered" evidence="1">
    <location>
        <begin position="1"/>
        <end position="83"/>
    </location>
</feature>
<accession>A0A1B9I369</accession>
<dbReference type="GeneID" id="30172864"/>
<dbReference type="Proteomes" id="UP000094020">
    <property type="component" value="Chromosome 5"/>
</dbReference>
<reference evidence="2" key="1">
    <citation type="submission" date="2013-07" db="EMBL/GenBank/DDBJ databases">
        <title>The Genome Sequence of Cryptococcus pinus CBS10737.</title>
        <authorList>
            <consortium name="The Broad Institute Genome Sequencing Platform"/>
            <person name="Cuomo C."/>
            <person name="Litvintseva A."/>
            <person name="Chen Y."/>
            <person name="Heitman J."/>
            <person name="Sun S."/>
            <person name="Springer D."/>
            <person name="Dromer F."/>
            <person name="Young S.K."/>
            <person name="Zeng Q."/>
            <person name="Gargeya S."/>
            <person name="Fitzgerald M."/>
            <person name="Abouelleil A."/>
            <person name="Alvarado L."/>
            <person name="Berlin A.M."/>
            <person name="Chapman S.B."/>
            <person name="Dewar J."/>
            <person name="Goldberg J."/>
            <person name="Griggs A."/>
            <person name="Gujja S."/>
            <person name="Hansen M."/>
            <person name="Howarth C."/>
            <person name="Imamovic A."/>
            <person name="Larimer J."/>
            <person name="McCowan C."/>
            <person name="Murphy C."/>
            <person name="Pearson M."/>
            <person name="Priest M."/>
            <person name="Roberts A."/>
            <person name="Saif S."/>
            <person name="Shea T."/>
            <person name="Sykes S."/>
            <person name="Wortman J."/>
            <person name="Nusbaum C."/>
            <person name="Birren B."/>
        </authorList>
    </citation>
    <scope>NUCLEOTIDE SEQUENCE [LARGE SCALE GENOMIC DNA]</scope>
    <source>
        <strain evidence="2">CBS 10737</strain>
    </source>
</reference>
<evidence type="ECO:0000313" key="4">
    <source>
        <dbReference type="Proteomes" id="UP000094020"/>
    </source>
</evidence>
<gene>
    <name evidence="2" type="ORF">I206_04495</name>
    <name evidence="3" type="ORF">I206_103932</name>
</gene>
<reference evidence="3" key="4">
    <citation type="submission" date="2024-02" db="EMBL/GenBank/DDBJ databases">
        <title>Comparative genomics of Cryptococcus and Kwoniella reveals pathogenesis evolution and contrasting modes of karyotype evolution via chromosome fusion or intercentromeric recombination.</title>
        <authorList>
            <person name="Coelho M.A."/>
            <person name="David-Palma M."/>
            <person name="Shea T."/>
            <person name="Bowers K."/>
            <person name="McGinley-Smith S."/>
            <person name="Mohammad A.W."/>
            <person name="Gnirke A."/>
            <person name="Yurkov A.M."/>
            <person name="Nowrousian M."/>
            <person name="Sun S."/>
            <person name="Cuomo C.A."/>
            <person name="Heitman J."/>
        </authorList>
    </citation>
    <scope>NUCLEOTIDE SEQUENCE</scope>
    <source>
        <strain evidence="3">CBS 10737</strain>
    </source>
</reference>
<evidence type="ECO:0000313" key="3">
    <source>
        <dbReference type="EMBL" id="WWC69988.1"/>
    </source>
</evidence>